<dbReference type="VEuPathDB" id="FungiDB:BO97DRAFT_447369"/>
<protein>
    <submittedName>
        <fullName evidence="1">Uncharacterized protein</fullName>
    </submittedName>
</protein>
<organism evidence="1 2">
    <name type="scientific">Aspergillus homomorphus (strain CBS 101889)</name>
    <dbReference type="NCBI Taxonomy" id="1450537"/>
    <lineage>
        <taxon>Eukaryota</taxon>
        <taxon>Fungi</taxon>
        <taxon>Dikarya</taxon>
        <taxon>Ascomycota</taxon>
        <taxon>Pezizomycotina</taxon>
        <taxon>Eurotiomycetes</taxon>
        <taxon>Eurotiomycetidae</taxon>
        <taxon>Eurotiales</taxon>
        <taxon>Aspergillaceae</taxon>
        <taxon>Aspergillus</taxon>
        <taxon>Aspergillus subgen. Circumdati</taxon>
    </lineage>
</organism>
<dbReference type="RefSeq" id="XP_025545868.1">
    <property type="nucleotide sequence ID" value="XM_025698770.1"/>
</dbReference>
<proteinExistence type="predicted"/>
<name>A0A395HKC5_ASPHC</name>
<reference evidence="1 2" key="1">
    <citation type="submission" date="2018-02" db="EMBL/GenBank/DDBJ databases">
        <title>The genomes of Aspergillus section Nigri reveals drivers in fungal speciation.</title>
        <authorList>
            <consortium name="DOE Joint Genome Institute"/>
            <person name="Vesth T.C."/>
            <person name="Nybo J."/>
            <person name="Theobald S."/>
            <person name="Brandl J."/>
            <person name="Frisvad J.C."/>
            <person name="Nielsen K.F."/>
            <person name="Lyhne E.K."/>
            <person name="Kogle M.E."/>
            <person name="Kuo A."/>
            <person name="Riley R."/>
            <person name="Clum A."/>
            <person name="Nolan M."/>
            <person name="Lipzen A."/>
            <person name="Salamov A."/>
            <person name="Henrissat B."/>
            <person name="Wiebenga A."/>
            <person name="De vries R.P."/>
            <person name="Grigoriev I.V."/>
            <person name="Mortensen U.H."/>
            <person name="Andersen M.R."/>
            <person name="Baker S.E."/>
        </authorList>
    </citation>
    <scope>NUCLEOTIDE SEQUENCE [LARGE SCALE GENOMIC DNA]</scope>
    <source>
        <strain evidence="1 2">CBS 101889</strain>
    </source>
</reference>
<evidence type="ECO:0000313" key="2">
    <source>
        <dbReference type="Proteomes" id="UP000248961"/>
    </source>
</evidence>
<gene>
    <name evidence="1" type="ORF">BO97DRAFT_447369</name>
</gene>
<dbReference type="Proteomes" id="UP000248961">
    <property type="component" value="Unassembled WGS sequence"/>
</dbReference>
<dbReference type="EMBL" id="KZ824359">
    <property type="protein sequence ID" value="RAL06714.1"/>
    <property type="molecule type" value="Genomic_DNA"/>
</dbReference>
<sequence>MPADLLGPLAVLSRQPQSQRYIKAIRNLGDAWRRLVDESLSESDTNSTLVETNFDLEEDIQVNNA</sequence>
<accession>A0A395HKC5</accession>
<dbReference type="GeneID" id="37203059"/>
<dbReference type="OrthoDB" id="3034873at2759"/>
<evidence type="ECO:0000313" key="1">
    <source>
        <dbReference type="EMBL" id="RAL06714.1"/>
    </source>
</evidence>
<dbReference type="AlphaFoldDB" id="A0A395HKC5"/>
<keyword evidence="2" id="KW-1185">Reference proteome</keyword>